<dbReference type="GO" id="GO:0006633">
    <property type="term" value="P:fatty acid biosynthetic process"/>
    <property type="evidence" value="ECO:0007669"/>
    <property type="project" value="TreeGrafter"/>
</dbReference>
<name>A0A9W4KJ87_9EURO</name>
<dbReference type="GO" id="GO:0004312">
    <property type="term" value="F:fatty acid synthase activity"/>
    <property type="evidence" value="ECO:0007669"/>
    <property type="project" value="TreeGrafter"/>
</dbReference>
<keyword evidence="4" id="KW-1185">Reference proteome</keyword>
<dbReference type="InterPro" id="IPR014030">
    <property type="entry name" value="Ketoacyl_synth_N"/>
</dbReference>
<evidence type="ECO:0000313" key="4">
    <source>
        <dbReference type="Proteomes" id="UP001154252"/>
    </source>
</evidence>
<dbReference type="PANTHER" id="PTHR43775">
    <property type="entry name" value="FATTY ACID SYNTHASE"/>
    <property type="match status" value="1"/>
</dbReference>
<proteinExistence type="predicted"/>
<comment type="caution">
    <text evidence="3">The sequence shown here is derived from an EMBL/GenBank/DDBJ whole genome shotgun (WGS) entry which is preliminary data.</text>
</comment>
<dbReference type="Pfam" id="PF00109">
    <property type="entry name" value="ketoacyl-synt"/>
    <property type="match status" value="1"/>
</dbReference>
<accession>A0A9W4KJ87</accession>
<dbReference type="Gene3D" id="3.40.47.10">
    <property type="match status" value="1"/>
</dbReference>
<dbReference type="InterPro" id="IPR016039">
    <property type="entry name" value="Thiolase-like"/>
</dbReference>
<feature type="domain" description="Beta-ketoacyl synthase-like N-terminal" evidence="2">
    <location>
        <begin position="11"/>
        <end position="89"/>
    </location>
</feature>
<organism evidence="3 4">
    <name type="scientific">Penicillium egyptiacum</name>
    <dbReference type="NCBI Taxonomy" id="1303716"/>
    <lineage>
        <taxon>Eukaryota</taxon>
        <taxon>Fungi</taxon>
        <taxon>Dikarya</taxon>
        <taxon>Ascomycota</taxon>
        <taxon>Pezizomycotina</taxon>
        <taxon>Eurotiomycetes</taxon>
        <taxon>Eurotiomycetidae</taxon>
        <taxon>Eurotiales</taxon>
        <taxon>Aspergillaceae</taxon>
        <taxon>Penicillium</taxon>
    </lineage>
</organism>
<gene>
    <name evidence="3" type="ORF">PEGY_LOCUS7741</name>
</gene>
<reference evidence="3" key="1">
    <citation type="submission" date="2021-07" db="EMBL/GenBank/DDBJ databases">
        <authorList>
            <person name="Branca A.L. A."/>
        </authorList>
    </citation>
    <scope>NUCLEOTIDE SEQUENCE</scope>
</reference>
<keyword evidence="1" id="KW-0511">Multifunctional enzyme</keyword>
<dbReference type="InterPro" id="IPR050091">
    <property type="entry name" value="PKS_NRPS_Biosynth_Enz"/>
</dbReference>
<dbReference type="AlphaFoldDB" id="A0A9W4KJ87"/>
<dbReference type="PANTHER" id="PTHR43775:SF22">
    <property type="entry name" value="SYNTHASE, PUTATIVE (JCVI)-RELATED"/>
    <property type="match status" value="1"/>
</dbReference>
<protein>
    <recommendedName>
        <fullName evidence="2">Beta-ketoacyl synthase-like N-terminal domain-containing protein</fullName>
    </recommendedName>
</protein>
<evidence type="ECO:0000259" key="2">
    <source>
        <dbReference type="Pfam" id="PF00109"/>
    </source>
</evidence>
<dbReference type="SUPFAM" id="SSF53901">
    <property type="entry name" value="Thiolase-like"/>
    <property type="match status" value="1"/>
</dbReference>
<dbReference type="Proteomes" id="UP001154252">
    <property type="component" value="Unassembled WGS sequence"/>
</dbReference>
<evidence type="ECO:0000313" key="3">
    <source>
        <dbReference type="EMBL" id="CAG8904102.1"/>
    </source>
</evidence>
<sequence length="114" mass="13229">MRRDVRNSKELEQVRKRGYFFDHLERLDPVFFGISPKEAEQMEPQQRMLEVIWEALEQAGISSKSLSGSDAGVFIGVNSDDYSRLLLENLPGLEPWMNWHSVLRRPKPCLTNLP</sequence>
<dbReference type="OrthoDB" id="329835at2759"/>
<evidence type="ECO:0000256" key="1">
    <source>
        <dbReference type="ARBA" id="ARBA00023268"/>
    </source>
</evidence>
<dbReference type="GO" id="GO:0044550">
    <property type="term" value="P:secondary metabolite biosynthetic process"/>
    <property type="evidence" value="ECO:0007669"/>
    <property type="project" value="TreeGrafter"/>
</dbReference>
<dbReference type="EMBL" id="CAJVRC010000882">
    <property type="protein sequence ID" value="CAG8904102.1"/>
    <property type="molecule type" value="Genomic_DNA"/>
</dbReference>